<dbReference type="Gene3D" id="2.40.320.10">
    <property type="entry name" value="Hypothetical Protein Pfu-838710-001"/>
    <property type="match status" value="1"/>
</dbReference>
<keyword evidence="10" id="KW-1185">Reference proteome</keyword>
<gene>
    <name evidence="8" type="primary">MED18</name>
    <name evidence="9" type="ORF">INT47_002300</name>
</gene>
<organism evidence="9 10">
    <name type="scientific">Mucor saturninus</name>
    <dbReference type="NCBI Taxonomy" id="64648"/>
    <lineage>
        <taxon>Eukaryota</taxon>
        <taxon>Fungi</taxon>
        <taxon>Fungi incertae sedis</taxon>
        <taxon>Mucoromycota</taxon>
        <taxon>Mucoromycotina</taxon>
        <taxon>Mucoromycetes</taxon>
        <taxon>Mucorales</taxon>
        <taxon>Mucorineae</taxon>
        <taxon>Mucoraceae</taxon>
        <taxon>Mucor</taxon>
    </lineage>
</organism>
<evidence type="ECO:0000256" key="5">
    <source>
        <dbReference type="ARBA" id="ARBA00023163"/>
    </source>
</evidence>
<dbReference type="GO" id="GO:0006357">
    <property type="term" value="P:regulation of transcription by RNA polymerase II"/>
    <property type="evidence" value="ECO:0007669"/>
    <property type="project" value="InterPro"/>
</dbReference>
<evidence type="ECO:0000256" key="2">
    <source>
        <dbReference type="ARBA" id="ARBA00009814"/>
    </source>
</evidence>
<dbReference type="AlphaFoldDB" id="A0A8H7QZG6"/>
<dbReference type="PANTHER" id="PTHR13321">
    <property type="entry name" value="MEDIATOR OF RNA POLYMERASE II TRANSCRIPTION, SUBUNIT 18"/>
    <property type="match status" value="1"/>
</dbReference>
<evidence type="ECO:0000256" key="3">
    <source>
        <dbReference type="ARBA" id="ARBA00019612"/>
    </source>
</evidence>
<name>A0A8H7QZG6_9FUNG</name>
<reference evidence="9" key="1">
    <citation type="submission" date="2020-12" db="EMBL/GenBank/DDBJ databases">
        <title>Metabolic potential, ecology and presence of endohyphal bacteria is reflected in genomic diversity of Mucoromycotina.</title>
        <authorList>
            <person name="Muszewska A."/>
            <person name="Okrasinska A."/>
            <person name="Steczkiewicz K."/>
            <person name="Drgas O."/>
            <person name="Orlowska M."/>
            <person name="Perlinska-Lenart U."/>
            <person name="Aleksandrzak-Piekarczyk T."/>
            <person name="Szatraj K."/>
            <person name="Zielenkiewicz U."/>
            <person name="Pilsyk S."/>
            <person name="Malc E."/>
            <person name="Mieczkowski P."/>
            <person name="Kruszewska J.S."/>
            <person name="Biernat P."/>
            <person name="Pawlowska J."/>
        </authorList>
    </citation>
    <scope>NUCLEOTIDE SEQUENCE</scope>
    <source>
        <strain evidence="9">WA0000017839</strain>
    </source>
</reference>
<comment type="similarity">
    <text evidence="2 8">Belongs to the Mediator complex subunit 18 family.</text>
</comment>
<dbReference type="PANTHER" id="PTHR13321:SF2">
    <property type="entry name" value="MEDIATOR OF RNA POLYMERASE II TRANSCRIPTION SUBUNIT 18"/>
    <property type="match status" value="1"/>
</dbReference>
<dbReference type="EMBL" id="JAEPRD010000084">
    <property type="protein sequence ID" value="KAG2200386.1"/>
    <property type="molecule type" value="Genomic_DNA"/>
</dbReference>
<dbReference type="GO" id="GO:0006369">
    <property type="term" value="P:termination of RNA polymerase II transcription"/>
    <property type="evidence" value="ECO:0007669"/>
    <property type="project" value="TreeGrafter"/>
</dbReference>
<dbReference type="GO" id="GO:0070847">
    <property type="term" value="C:core mediator complex"/>
    <property type="evidence" value="ECO:0007669"/>
    <property type="project" value="TreeGrafter"/>
</dbReference>
<evidence type="ECO:0000256" key="8">
    <source>
        <dbReference type="RuleBase" id="RU364150"/>
    </source>
</evidence>
<dbReference type="InterPro" id="IPR019095">
    <property type="entry name" value="Mediator_Med18"/>
</dbReference>
<evidence type="ECO:0000313" key="10">
    <source>
        <dbReference type="Proteomes" id="UP000603453"/>
    </source>
</evidence>
<evidence type="ECO:0000256" key="6">
    <source>
        <dbReference type="ARBA" id="ARBA00023242"/>
    </source>
</evidence>
<evidence type="ECO:0000256" key="7">
    <source>
        <dbReference type="ARBA" id="ARBA00032012"/>
    </source>
</evidence>
<dbReference type="GO" id="GO:0016592">
    <property type="term" value="C:mediator complex"/>
    <property type="evidence" value="ECO:0007669"/>
    <property type="project" value="InterPro"/>
</dbReference>
<comment type="subunit">
    <text evidence="8">Component of the Mediator complex.</text>
</comment>
<keyword evidence="6 8" id="KW-0539">Nucleus</keyword>
<dbReference type="Pfam" id="PF09637">
    <property type="entry name" value="Med18"/>
    <property type="match status" value="1"/>
</dbReference>
<dbReference type="GO" id="GO:0003712">
    <property type="term" value="F:transcription coregulator activity"/>
    <property type="evidence" value="ECO:0007669"/>
    <property type="project" value="InterPro"/>
</dbReference>
<dbReference type="Proteomes" id="UP000603453">
    <property type="component" value="Unassembled WGS sequence"/>
</dbReference>
<comment type="subcellular location">
    <subcellularLocation>
        <location evidence="1 8">Nucleus</location>
    </subcellularLocation>
</comment>
<protein>
    <recommendedName>
        <fullName evidence="3 8">Mediator of RNA polymerase II transcription subunit 18</fullName>
    </recommendedName>
    <alternativeName>
        <fullName evidence="7 8">Mediator complex subunit 18</fullName>
    </alternativeName>
</protein>
<evidence type="ECO:0000313" key="9">
    <source>
        <dbReference type="EMBL" id="KAG2200386.1"/>
    </source>
</evidence>
<accession>A0A8H7QZG6</accession>
<dbReference type="OrthoDB" id="5348092at2759"/>
<comment type="caution">
    <text evidence="9">The sequence shown here is derived from an EMBL/GenBank/DDBJ whole genome shotgun (WGS) entry which is preliminary data.</text>
</comment>
<comment type="function">
    <text evidence="8">Component of the Mediator complex, a coactivator involved in the regulated transcription of nearly all RNA polymerase II-dependent genes. Mediator functions as a bridge to convey information from gene-specific regulatory proteins to the basal RNA polymerase II transcription machinery. Mediator is recruited to promoters by direct interactions with regulatory proteins and serves as a scaffold for the assembly of a functional preinitiation complex with RNA polymerase II and the general transcription factors.</text>
</comment>
<evidence type="ECO:0000256" key="1">
    <source>
        <dbReference type="ARBA" id="ARBA00004123"/>
    </source>
</evidence>
<keyword evidence="8" id="KW-0010">Activator</keyword>
<proteinExistence type="inferred from homology"/>
<keyword evidence="5 8" id="KW-0804">Transcription</keyword>
<keyword evidence="4 8" id="KW-0805">Transcription regulation</keyword>
<evidence type="ECO:0000256" key="4">
    <source>
        <dbReference type="ARBA" id="ARBA00023015"/>
    </source>
</evidence>
<sequence>MSNYQCSLQGMVIGPEQKDRLIQRLVGICGNDALVDLFEHEIVFTPSTQTPVGPARNDDVVLRVQSRIANEKERSFRFRQWYLCMQGNPEPQRARAVTVRPHARVQLSGDVFRFMKSLGYGYSFEVVRKGYLLAYDKTLCITVSQLYRLKTKVDLSSAVLVGDADMWVIEATSLPVPQEQVNQMADHLGRFKNSLTGFVELEYVDNRALQNRVPYAT</sequence>